<reference evidence="2" key="1">
    <citation type="journal article" date="2019" name="Plant J.">
        <title>Chlorella vulgaris genome assembly and annotation reveals the molecular basis for metabolic acclimation to high light conditions.</title>
        <authorList>
            <person name="Cecchin M."/>
            <person name="Marcolungo L."/>
            <person name="Rossato M."/>
            <person name="Girolomoni L."/>
            <person name="Cosentino E."/>
            <person name="Cuine S."/>
            <person name="Li-Beisson Y."/>
            <person name="Delledonne M."/>
            <person name="Ballottari M."/>
        </authorList>
    </citation>
    <scope>NUCLEOTIDE SEQUENCE</scope>
    <source>
        <strain evidence="2">211/11P</strain>
    </source>
</reference>
<feature type="region of interest" description="Disordered" evidence="1">
    <location>
        <begin position="215"/>
        <end position="238"/>
    </location>
</feature>
<sequence>MRVLRDERRPGLLARLFCFAPSARVGHAPASSSREKQQGIGGGTGAAAAGGQAPTPLSGFGGGGGDAVAAYLGSQRLTPVPHPPPSRHGSCWQTASCEPEAGYDADSDHQPTDDLESCSSVSGQRRFAPATRCAVRPRRSSGSRGDAQHVNPLEAADLSRQADSSANGATSMGRGGNKQSIITETEKAQDAAGGTSCMPPPASCAVQSLASPRSPATAHAASRLPSFSRMPSRDGSVLTLADDGSSTASITASSISLAHLLSGSSAGSTSSKRKLRRIGSTQVVISRPASPGPEAAPAPAAKPALSAGAFASSAAAAAAAAAAGQEARGAPVQRRLTDIHSGHFVSLHKLQRQCGDLSEPPTDLLSLLARRFLGGCDQELLAKQLGSSESRLPAMAAETETEARGEQGRPCSPATPSLDTCQAPDSPQLALDCLPQLPPIRTRVAHSTGGRAALAELQQLWSA</sequence>
<keyword evidence="3" id="KW-1185">Reference proteome</keyword>
<feature type="region of interest" description="Disordered" evidence="1">
    <location>
        <begin position="24"/>
        <end position="65"/>
    </location>
</feature>
<evidence type="ECO:0000313" key="2">
    <source>
        <dbReference type="EMBL" id="KAI3433774.1"/>
    </source>
</evidence>
<accession>A0A9D4YZ37</accession>
<dbReference type="OrthoDB" id="515975at2759"/>
<dbReference type="Proteomes" id="UP001055712">
    <property type="component" value="Unassembled WGS sequence"/>
</dbReference>
<feature type="compositionally biased region" description="Polar residues" evidence="1">
    <location>
        <begin position="161"/>
        <end position="170"/>
    </location>
</feature>
<protein>
    <submittedName>
        <fullName evidence="2">Uncharacterized protein</fullName>
    </submittedName>
</protein>
<feature type="region of interest" description="Disordered" evidence="1">
    <location>
        <begin position="399"/>
        <end position="422"/>
    </location>
</feature>
<feature type="region of interest" description="Disordered" evidence="1">
    <location>
        <begin position="99"/>
        <end position="179"/>
    </location>
</feature>
<gene>
    <name evidence="2" type="ORF">D9Q98_003580</name>
</gene>
<evidence type="ECO:0000313" key="3">
    <source>
        <dbReference type="Proteomes" id="UP001055712"/>
    </source>
</evidence>
<reference evidence="2" key="2">
    <citation type="submission" date="2020-11" db="EMBL/GenBank/DDBJ databases">
        <authorList>
            <person name="Cecchin M."/>
            <person name="Marcolungo L."/>
            <person name="Rossato M."/>
            <person name="Girolomoni L."/>
            <person name="Cosentino E."/>
            <person name="Cuine S."/>
            <person name="Li-Beisson Y."/>
            <person name="Delledonne M."/>
            <person name="Ballottari M."/>
        </authorList>
    </citation>
    <scope>NUCLEOTIDE SEQUENCE</scope>
    <source>
        <strain evidence="2">211/11P</strain>
        <tissue evidence="2">Whole cell</tissue>
    </source>
</reference>
<feature type="region of interest" description="Disordered" evidence="1">
    <location>
        <begin position="262"/>
        <end position="300"/>
    </location>
</feature>
<organism evidence="2 3">
    <name type="scientific">Chlorella vulgaris</name>
    <name type="common">Green alga</name>
    <dbReference type="NCBI Taxonomy" id="3077"/>
    <lineage>
        <taxon>Eukaryota</taxon>
        <taxon>Viridiplantae</taxon>
        <taxon>Chlorophyta</taxon>
        <taxon>core chlorophytes</taxon>
        <taxon>Trebouxiophyceae</taxon>
        <taxon>Chlorellales</taxon>
        <taxon>Chlorellaceae</taxon>
        <taxon>Chlorella clade</taxon>
        <taxon>Chlorella</taxon>
    </lineage>
</organism>
<dbReference type="EMBL" id="SIDB01000004">
    <property type="protein sequence ID" value="KAI3433774.1"/>
    <property type="molecule type" value="Genomic_DNA"/>
</dbReference>
<name>A0A9D4YZ37_CHLVU</name>
<comment type="caution">
    <text evidence="2">The sequence shown here is derived from an EMBL/GenBank/DDBJ whole genome shotgun (WGS) entry which is preliminary data.</text>
</comment>
<dbReference type="AlphaFoldDB" id="A0A9D4YZ37"/>
<proteinExistence type="predicted"/>
<evidence type="ECO:0000256" key="1">
    <source>
        <dbReference type="SAM" id="MobiDB-lite"/>
    </source>
</evidence>